<feature type="compositionally biased region" description="Low complexity" evidence="1">
    <location>
        <begin position="28"/>
        <end position="39"/>
    </location>
</feature>
<dbReference type="EMBL" id="KZ613943">
    <property type="protein sequence ID" value="PMD42336.1"/>
    <property type="molecule type" value="Genomic_DNA"/>
</dbReference>
<feature type="region of interest" description="Disordered" evidence="1">
    <location>
        <begin position="97"/>
        <end position="134"/>
    </location>
</feature>
<keyword evidence="3" id="KW-1185">Reference proteome</keyword>
<dbReference type="Proteomes" id="UP000235786">
    <property type="component" value="Unassembled WGS sequence"/>
</dbReference>
<accession>A0A2J6RUZ4</accession>
<evidence type="ECO:0000313" key="2">
    <source>
        <dbReference type="EMBL" id="PMD42336.1"/>
    </source>
</evidence>
<feature type="compositionally biased region" description="Low complexity" evidence="1">
    <location>
        <begin position="267"/>
        <end position="277"/>
    </location>
</feature>
<protein>
    <submittedName>
        <fullName evidence="2">Uncharacterized protein</fullName>
    </submittedName>
</protein>
<feature type="compositionally biased region" description="Low complexity" evidence="1">
    <location>
        <begin position="244"/>
        <end position="258"/>
    </location>
</feature>
<evidence type="ECO:0000313" key="3">
    <source>
        <dbReference type="Proteomes" id="UP000235786"/>
    </source>
</evidence>
<feature type="region of interest" description="Disordered" evidence="1">
    <location>
        <begin position="292"/>
        <end position="330"/>
    </location>
</feature>
<gene>
    <name evidence="2" type="ORF">L207DRAFT_309324</name>
</gene>
<name>A0A2J6RUZ4_HYAVF</name>
<dbReference type="AlphaFoldDB" id="A0A2J6RUZ4"/>
<evidence type="ECO:0000256" key="1">
    <source>
        <dbReference type="SAM" id="MobiDB-lite"/>
    </source>
</evidence>
<proteinExistence type="predicted"/>
<feature type="region of interest" description="Disordered" evidence="1">
    <location>
        <begin position="1"/>
        <end position="84"/>
    </location>
</feature>
<feature type="compositionally biased region" description="Polar residues" evidence="1">
    <location>
        <begin position="1"/>
        <end position="21"/>
    </location>
</feature>
<organism evidence="2 3">
    <name type="scientific">Hyaloscypha variabilis (strain UAMH 11265 / GT02V1 / F)</name>
    <name type="common">Meliniomyces variabilis</name>
    <dbReference type="NCBI Taxonomy" id="1149755"/>
    <lineage>
        <taxon>Eukaryota</taxon>
        <taxon>Fungi</taxon>
        <taxon>Dikarya</taxon>
        <taxon>Ascomycota</taxon>
        <taxon>Pezizomycotina</taxon>
        <taxon>Leotiomycetes</taxon>
        <taxon>Helotiales</taxon>
        <taxon>Hyaloscyphaceae</taxon>
        <taxon>Hyaloscypha</taxon>
        <taxon>Hyaloscypha variabilis</taxon>
    </lineage>
</organism>
<feature type="region of interest" description="Disordered" evidence="1">
    <location>
        <begin position="224"/>
        <end position="277"/>
    </location>
</feature>
<reference evidence="2 3" key="1">
    <citation type="submission" date="2016-04" db="EMBL/GenBank/DDBJ databases">
        <title>A degradative enzymes factory behind the ericoid mycorrhizal symbiosis.</title>
        <authorList>
            <consortium name="DOE Joint Genome Institute"/>
            <person name="Martino E."/>
            <person name="Morin E."/>
            <person name="Grelet G."/>
            <person name="Kuo A."/>
            <person name="Kohler A."/>
            <person name="Daghino S."/>
            <person name="Barry K."/>
            <person name="Choi C."/>
            <person name="Cichocki N."/>
            <person name="Clum A."/>
            <person name="Copeland A."/>
            <person name="Hainaut M."/>
            <person name="Haridas S."/>
            <person name="Labutti K."/>
            <person name="Lindquist E."/>
            <person name="Lipzen A."/>
            <person name="Khouja H.-R."/>
            <person name="Murat C."/>
            <person name="Ohm R."/>
            <person name="Olson A."/>
            <person name="Spatafora J."/>
            <person name="Veneault-Fourrey C."/>
            <person name="Henrissat B."/>
            <person name="Grigoriev I."/>
            <person name="Martin F."/>
            <person name="Perotto S."/>
        </authorList>
    </citation>
    <scope>NUCLEOTIDE SEQUENCE [LARGE SCALE GENOMIC DNA]</scope>
    <source>
        <strain evidence="2 3">F</strain>
    </source>
</reference>
<sequence length="435" mass="45102">MPQLRSTTRNPARAQNSQQKTTSKRNKSNASKKSNLVSNAPSRGVPAVDFNLGHPGGSTATEEPVIDDGAAAQAALHEELGGSRAHDSALANVGAGNTAAEDPMTLDTGDDSPAISCDEDTAMTEPAGADSTNTTDGAVIQAVMEPAADSHTHTSEVVTATQAVTEPAGAGSTNINDDGTATQAVMEPAADSHTEAVTATHIVMEPGADSTSTTDDGTADQAVTKHAGAESNTTGSPNEPVAHTITPPTDETTATATEGSGPDAMVTSASGNANAASTGTRTLLTGRIHSADLPASHEASSPDRSDRSSPGSTSQIGTPDLANADERPPQENGVAIDLTHLGDDDAAGSRSDRESKILGARTQARDCHVAVMVEALEEMVEQVFYRDGSGIENDDFRMMDFIEMEKDATDMTIKGLEVMLEDAKRYRRRLNRARI</sequence>